<gene>
    <name evidence="1" type="ORF">UA45_19645</name>
</gene>
<protein>
    <submittedName>
        <fullName evidence="1">Tail protein</fullName>
    </submittedName>
</protein>
<dbReference type="AlphaFoldDB" id="A0A0D8L4Z4"/>
<organism evidence="1 2">
    <name type="scientific">Morganella morganii</name>
    <name type="common">Proteus morganii</name>
    <dbReference type="NCBI Taxonomy" id="582"/>
    <lineage>
        <taxon>Bacteria</taxon>
        <taxon>Pseudomonadati</taxon>
        <taxon>Pseudomonadota</taxon>
        <taxon>Gammaproteobacteria</taxon>
        <taxon>Enterobacterales</taxon>
        <taxon>Morganellaceae</taxon>
        <taxon>Morganella</taxon>
    </lineage>
</organism>
<dbReference type="InterPro" id="IPR009678">
    <property type="entry name" value="Phage_tail_completion_R"/>
</dbReference>
<dbReference type="Pfam" id="PF06891">
    <property type="entry name" value="P2_Phage_GpR"/>
    <property type="match status" value="1"/>
</dbReference>
<name>A0A0D8L4Z4_MORMO</name>
<dbReference type="EMBL" id="JZSH01000372">
    <property type="protein sequence ID" value="KJF76241.1"/>
    <property type="molecule type" value="Genomic_DNA"/>
</dbReference>
<accession>A0A0D8L4Z4</accession>
<evidence type="ECO:0000313" key="2">
    <source>
        <dbReference type="Proteomes" id="UP000032582"/>
    </source>
</evidence>
<sequence>MNKLNSIKDTLCRKIPYLKENPEKLYLFVDDGGIFATNEPSLSYEYIYSLNIILEAFPGDQNIVFAVVVEWVKQHQPDILANPDKRQNGIRFEADILNNLSANISIDLKLTERVIVTEKDGQYHVDAVPEPENPMDSWEYLNVRTES</sequence>
<reference evidence="1 2" key="1">
    <citation type="submission" date="2015-02" db="EMBL/GenBank/DDBJ databases">
        <title>Whole genome shotgun sequencing of cultured foodborne pathogen.</title>
        <authorList>
            <person name="Timme R."/>
            <person name="Allard M.W."/>
            <person name="Strain E."/>
            <person name="Evans P.S."/>
            <person name="Brown E."/>
        </authorList>
    </citation>
    <scope>NUCLEOTIDE SEQUENCE [LARGE SCALE GENOMIC DNA]</scope>
    <source>
        <strain evidence="1 2">GCSL-TSO-24</strain>
    </source>
</reference>
<evidence type="ECO:0000313" key="1">
    <source>
        <dbReference type="EMBL" id="KJF76241.1"/>
    </source>
</evidence>
<dbReference type="PATRIC" id="fig|582.24.peg.6260"/>
<dbReference type="Proteomes" id="UP000032582">
    <property type="component" value="Unassembled WGS sequence"/>
</dbReference>
<proteinExistence type="predicted"/>
<comment type="caution">
    <text evidence="1">The sequence shown here is derived from an EMBL/GenBank/DDBJ whole genome shotgun (WGS) entry which is preliminary data.</text>
</comment>